<evidence type="ECO:0000313" key="2">
    <source>
        <dbReference type="EMBL" id="KAL3815981.1"/>
    </source>
</evidence>
<organism evidence="2 3">
    <name type="scientific">Cyclostephanos tholiformis</name>
    <dbReference type="NCBI Taxonomy" id="382380"/>
    <lineage>
        <taxon>Eukaryota</taxon>
        <taxon>Sar</taxon>
        <taxon>Stramenopiles</taxon>
        <taxon>Ochrophyta</taxon>
        <taxon>Bacillariophyta</taxon>
        <taxon>Coscinodiscophyceae</taxon>
        <taxon>Thalassiosirophycidae</taxon>
        <taxon>Stephanodiscales</taxon>
        <taxon>Stephanodiscaceae</taxon>
        <taxon>Cyclostephanos</taxon>
    </lineage>
</organism>
<feature type="region of interest" description="Disordered" evidence="1">
    <location>
        <begin position="1"/>
        <end position="38"/>
    </location>
</feature>
<reference evidence="2 3" key="1">
    <citation type="submission" date="2024-10" db="EMBL/GenBank/DDBJ databases">
        <title>Updated reference genomes for cyclostephanoid diatoms.</title>
        <authorList>
            <person name="Roberts W.R."/>
            <person name="Alverson A.J."/>
        </authorList>
    </citation>
    <scope>NUCLEOTIDE SEQUENCE [LARGE SCALE GENOMIC DNA]</scope>
    <source>
        <strain evidence="2 3">AJA228-03</strain>
    </source>
</reference>
<feature type="compositionally biased region" description="Basic residues" evidence="1">
    <location>
        <begin position="1"/>
        <end position="10"/>
    </location>
</feature>
<feature type="compositionally biased region" description="Polar residues" evidence="1">
    <location>
        <begin position="802"/>
        <end position="824"/>
    </location>
</feature>
<evidence type="ECO:0008006" key="4">
    <source>
        <dbReference type="Google" id="ProtNLM"/>
    </source>
</evidence>
<feature type="region of interest" description="Disordered" evidence="1">
    <location>
        <begin position="531"/>
        <end position="556"/>
    </location>
</feature>
<feature type="region of interest" description="Disordered" evidence="1">
    <location>
        <begin position="252"/>
        <end position="329"/>
    </location>
</feature>
<feature type="region of interest" description="Disordered" evidence="1">
    <location>
        <begin position="55"/>
        <end position="197"/>
    </location>
</feature>
<feature type="region of interest" description="Disordered" evidence="1">
    <location>
        <begin position="209"/>
        <end position="232"/>
    </location>
</feature>
<sequence length="967" mass="103739">MSSSSHRHPTQVHSPSSAGLEKRGKLLDHSNCGGGDHPPPLGAYLHHLGGPHNINHLLPPPPHGYYGHPPPAGGDAAPGVALGSVGTGGGPPVPSHGYGYGPPPSPYHPGHHHLPNQPPPHDPYFSSHEGGGAVGPPPPPSPKGYYVGHLSSPSQPHPGSYYGAQPLPQYSDSYGKYHPPRAYLPPRLSGHHHHPHYQHRLQFQQDVGDYNYRPGKTRRLLPPPEVSPPSGAAAAASLPVFVTAAVGGGNDDTNADGGKSIASPNGLVKNDGDGVDDTRSPEGTRNLNTLEERVVPNSDGSFTDNQQQQEQQRDGSSSPPPIVPWKNNKDGIVSAPVIQSHMAPYGMPPPPPGMMSYPPHPHPAYNQYPPPMMPLPPSPHHHHNRHFLGYPSPASHHHHHHLLLPHQGALPSSAPQFQLPFHSSHHPGMSLPPPVNQVGEAGGSQPPRTPSNAGAVVEGGRGGMINSTSEMTWSCEFCNLKFPSWERCSTHEASECPAAAAAYAHQHQMGYGPPHLPPLAQYPTHIPHGGMIGHQASPDTALSSRQQQQQRGRKMALPSFPNAGRFLVNDDAEYCINVDRPTYVLSTPDDGNSLSDRQCYVRSHFVEAFVAGVNDVGARHSRGAQKLHVGQVGLRCAYCVKLKPRDRAERAVCYPSSISRIYQTVADMQRFHFESCVAIPPKVLQTYKSLKTTRPRGQGSPQSYWDKSAHEIGLADTKNGIQVTMEMLSCGRRGGDVFETQRKSIITGMLARLDGPAAAAASHDVGQGAMIMQGMMQGQVHMTREEDLAYESCLDELHQDPQVLTSPGQNGHTSVQSAVVSSPGSEEDHGKNSMYSSPGSHPGTPNAMPSSLVTPKETVQAEEDANILLMLKKTSESPPRNDISETARSTISDAPVNEYGDTVDTTTTDASSVTEDEIFVPESPPRNEISEIISNTIINAPIKDANGFAVTNKDALLVKEEDGSVKD</sequence>
<dbReference type="AlphaFoldDB" id="A0ABD3RUF2"/>
<evidence type="ECO:0000256" key="1">
    <source>
        <dbReference type="SAM" id="MobiDB-lite"/>
    </source>
</evidence>
<feature type="compositionally biased region" description="Basic and acidic residues" evidence="1">
    <location>
        <begin position="270"/>
        <end position="282"/>
    </location>
</feature>
<comment type="caution">
    <text evidence="2">The sequence shown here is derived from an EMBL/GenBank/DDBJ whole genome shotgun (WGS) entry which is preliminary data.</text>
</comment>
<dbReference type="EMBL" id="JALLPB020000171">
    <property type="protein sequence ID" value="KAL3815981.1"/>
    <property type="molecule type" value="Genomic_DNA"/>
</dbReference>
<name>A0ABD3RUF2_9STRA</name>
<keyword evidence="3" id="KW-1185">Reference proteome</keyword>
<proteinExistence type="predicted"/>
<feature type="compositionally biased region" description="Pro residues" evidence="1">
    <location>
        <begin position="58"/>
        <end position="72"/>
    </location>
</feature>
<feature type="region of interest" description="Disordered" evidence="1">
    <location>
        <begin position="801"/>
        <end position="857"/>
    </location>
</feature>
<accession>A0ABD3RUF2</accession>
<feature type="compositionally biased region" description="Low complexity" evidence="1">
    <location>
        <begin position="73"/>
        <end position="84"/>
    </location>
</feature>
<gene>
    <name evidence="2" type="ORF">ACHAXA_005190</name>
</gene>
<protein>
    <recommendedName>
        <fullName evidence="4">C2H2-type domain-containing protein</fullName>
    </recommendedName>
</protein>
<dbReference type="Proteomes" id="UP001530377">
    <property type="component" value="Unassembled WGS sequence"/>
</dbReference>
<evidence type="ECO:0000313" key="3">
    <source>
        <dbReference type="Proteomes" id="UP001530377"/>
    </source>
</evidence>